<keyword evidence="4 7" id="KW-1133">Transmembrane helix</keyword>
<proteinExistence type="predicted"/>
<feature type="domain" description="Phage shock protein PspC N-terminal" evidence="8">
    <location>
        <begin position="109"/>
        <end position="173"/>
    </location>
</feature>
<dbReference type="AlphaFoldDB" id="A0A380ZYN1"/>
<reference evidence="10 11" key="1">
    <citation type="submission" date="2018-06" db="EMBL/GenBank/DDBJ databases">
        <authorList>
            <consortium name="Pathogen Informatics"/>
            <person name="Doyle S."/>
        </authorList>
    </citation>
    <scope>NUCLEOTIDE SEQUENCE [LARGE SCALE GENOMIC DNA]</scope>
    <source>
        <strain evidence="10 11">NCTC11661</strain>
    </source>
</reference>
<dbReference type="PANTHER" id="PTHR33885:SF3">
    <property type="entry name" value="PHAGE SHOCK PROTEIN C"/>
    <property type="match status" value="1"/>
</dbReference>
<dbReference type="EMBL" id="UFTJ01000003">
    <property type="protein sequence ID" value="SUV52660.1"/>
    <property type="molecule type" value="Genomic_DNA"/>
</dbReference>
<protein>
    <submittedName>
        <fullName evidence="10">DNA-binding transcriptional activator PspC</fullName>
    </submittedName>
</protein>
<keyword evidence="3 7" id="KW-0812">Transmembrane</keyword>
<dbReference type="Proteomes" id="UP000255515">
    <property type="component" value="Unassembled WGS sequence"/>
</dbReference>
<keyword evidence="5 7" id="KW-0472">Membrane</keyword>
<sequence length="552" mass="63863">MNKTLHIGLAGYSFIIDENAYEKLSIYIQALRNALDPSEADEVMLDIEYRMVEIFRENLKNREIINEEDVEKVITQIGKPELIEEQEHTERNTPDHALDFDKIKNATRSLFRDTTNQKIAGVCSGMAHWSKMDTSLMRILWLGVFFFGLFVIPPFFLVVLIAYIALWAILPKATTATDFLKMKGEPINFDSLKNESTKLHQIQDTGSPKGIKPHRDDTIWKIIRYTLGGISAMIAFSFLISMIAIFFTDKLTSYNFQFSEMMEYYFDSEYIKEYFTILYVLLSLVPTLIFTMLAIKFFSPKTKVRNIGYLALLLIVASTVIAIISGIEISKTKMFYKGTKHDTQNISIQSQSDSIYIDMKEEFIPKNFKGYLNDGMYFTDKKAVFVEERPRVSVTRNDAIDIPYMILTSKADGYNIPIASKVNVEIRDNKILLPNYIQFPYSERFRNYRVHYELVVPSSKTIIHSHDKIKIHDEKNNANDDDDDAPFSSHIRKDSIPHKSNYRSVQKMNINGNRIEIERNSAFGDSIKINGKLYDEDTAERMIEAFENQNNR</sequence>
<dbReference type="InterPro" id="IPR052027">
    <property type="entry name" value="PspC"/>
</dbReference>
<dbReference type="PANTHER" id="PTHR33885">
    <property type="entry name" value="PHAGE SHOCK PROTEIN C"/>
    <property type="match status" value="1"/>
</dbReference>
<evidence type="ECO:0000256" key="4">
    <source>
        <dbReference type="ARBA" id="ARBA00022989"/>
    </source>
</evidence>
<name>A0A380ZYN1_9FLAO</name>
<dbReference type="GO" id="GO:0003677">
    <property type="term" value="F:DNA binding"/>
    <property type="evidence" value="ECO:0007669"/>
    <property type="project" value="UniProtKB-KW"/>
</dbReference>
<evidence type="ECO:0000256" key="7">
    <source>
        <dbReference type="SAM" id="Phobius"/>
    </source>
</evidence>
<accession>A0A380ZYN1</accession>
<dbReference type="InterPro" id="IPR054321">
    <property type="entry name" value="PspC-rel_TM"/>
</dbReference>
<organism evidence="10 11">
    <name type="scientific">Bergeyella zoohelcum</name>
    <dbReference type="NCBI Taxonomy" id="1015"/>
    <lineage>
        <taxon>Bacteria</taxon>
        <taxon>Pseudomonadati</taxon>
        <taxon>Bacteroidota</taxon>
        <taxon>Flavobacteriia</taxon>
        <taxon>Flavobacteriales</taxon>
        <taxon>Weeksellaceae</taxon>
        <taxon>Bergeyella</taxon>
    </lineage>
</organism>
<evidence type="ECO:0000256" key="2">
    <source>
        <dbReference type="ARBA" id="ARBA00022475"/>
    </source>
</evidence>
<feature type="transmembrane region" description="Helical" evidence="7">
    <location>
        <begin position="274"/>
        <end position="295"/>
    </location>
</feature>
<dbReference type="Pfam" id="PF04024">
    <property type="entry name" value="PspC"/>
    <property type="match status" value="1"/>
</dbReference>
<comment type="subcellular location">
    <subcellularLocation>
        <location evidence="1">Cell membrane</location>
        <topology evidence="1">Single-pass membrane protein</topology>
    </subcellularLocation>
</comment>
<evidence type="ECO:0000256" key="5">
    <source>
        <dbReference type="ARBA" id="ARBA00023136"/>
    </source>
</evidence>
<dbReference type="GO" id="GO:0005886">
    <property type="term" value="C:plasma membrane"/>
    <property type="evidence" value="ECO:0007669"/>
    <property type="project" value="UniProtKB-SubCell"/>
</dbReference>
<feature type="transmembrane region" description="Helical" evidence="7">
    <location>
        <begin position="307"/>
        <end position="327"/>
    </location>
</feature>
<evidence type="ECO:0000259" key="9">
    <source>
        <dbReference type="Pfam" id="PF22571"/>
    </source>
</evidence>
<evidence type="ECO:0000256" key="1">
    <source>
        <dbReference type="ARBA" id="ARBA00004162"/>
    </source>
</evidence>
<gene>
    <name evidence="10" type="ORF">NCTC11661_01800</name>
</gene>
<keyword evidence="2" id="KW-1003">Cell membrane</keyword>
<feature type="transmembrane region" description="Helical" evidence="7">
    <location>
        <begin position="139"/>
        <end position="170"/>
    </location>
</feature>
<evidence type="ECO:0000256" key="6">
    <source>
        <dbReference type="SAM" id="MobiDB-lite"/>
    </source>
</evidence>
<evidence type="ECO:0000259" key="8">
    <source>
        <dbReference type="Pfam" id="PF04024"/>
    </source>
</evidence>
<evidence type="ECO:0000313" key="10">
    <source>
        <dbReference type="EMBL" id="SUV52660.1"/>
    </source>
</evidence>
<dbReference type="Pfam" id="PF22571">
    <property type="entry name" value="LiaI-LiaF-TM_PspC"/>
    <property type="match status" value="1"/>
</dbReference>
<feature type="domain" description="PspC-related transmembrane region" evidence="9">
    <location>
        <begin position="219"/>
        <end position="331"/>
    </location>
</feature>
<dbReference type="InterPro" id="IPR007168">
    <property type="entry name" value="Phageshock_PspC_N"/>
</dbReference>
<evidence type="ECO:0000256" key="3">
    <source>
        <dbReference type="ARBA" id="ARBA00022692"/>
    </source>
</evidence>
<evidence type="ECO:0000313" key="11">
    <source>
        <dbReference type="Proteomes" id="UP000255515"/>
    </source>
</evidence>
<dbReference type="RefSeq" id="WP_002688247.1">
    <property type="nucleotide sequence ID" value="NZ_UFTJ01000003.1"/>
</dbReference>
<feature type="transmembrane region" description="Helical" evidence="7">
    <location>
        <begin position="222"/>
        <end position="247"/>
    </location>
</feature>
<feature type="region of interest" description="Disordered" evidence="6">
    <location>
        <begin position="473"/>
        <end position="500"/>
    </location>
</feature>
<keyword evidence="10" id="KW-0238">DNA-binding</keyword>